<sequence length="308" mass="34761">MKASQYLSGCHVRSLRPQTWAALRLQLFARFVVFACWFGIYAIPMVIRQIRMSLDWSRDFFDDYVFARFGFNEDFIVLLICLALSWVTFRTLVSNAVTRKVIVCTQALSDAAFALCLSLVVTVLTILSDAGLLKGTSFKPSFGSVLFASMPYNVFGGVHVSDHFEDLTQYACNPNYLLMFWNTLLLLLVCVALGELIGAVLAYLKPWMTAGIVVIGFILVGWCSSYDPHFARGQNLVQGFIRGELIYSVQTDLDGGYIWDDLVVFSAWPQILSTLLIGGVCLWLNYWLTQRREVSALQKFPVLLSRTF</sequence>
<gene>
    <name evidence="2" type="ORF">KIM372_05750</name>
</gene>
<evidence type="ECO:0008006" key="4">
    <source>
        <dbReference type="Google" id="ProtNLM"/>
    </source>
</evidence>
<evidence type="ECO:0000313" key="2">
    <source>
        <dbReference type="EMBL" id="BDR52668.1"/>
    </source>
</evidence>
<feature type="transmembrane region" description="Helical" evidence="1">
    <location>
        <begin position="27"/>
        <end position="47"/>
    </location>
</feature>
<name>A0ABM8B7J5_9BIFI</name>
<keyword evidence="1" id="KW-1133">Transmembrane helix</keyword>
<feature type="transmembrane region" description="Helical" evidence="1">
    <location>
        <begin position="267"/>
        <end position="288"/>
    </location>
</feature>
<dbReference type="Proteomes" id="UP001321766">
    <property type="component" value="Chromosome"/>
</dbReference>
<feature type="transmembrane region" description="Helical" evidence="1">
    <location>
        <begin position="75"/>
        <end position="92"/>
    </location>
</feature>
<keyword evidence="3" id="KW-1185">Reference proteome</keyword>
<dbReference type="EMBL" id="AP026798">
    <property type="protein sequence ID" value="BDR52668.1"/>
    <property type="molecule type" value="Genomic_DNA"/>
</dbReference>
<accession>A0ABM8B7J5</accession>
<reference evidence="2 3" key="1">
    <citation type="journal article" date="2023" name="Microbiol. Spectr.">
        <title>Symbiosis of Carpenter Bees with Uncharacterized Lactic Acid Bacteria Showing NAD Auxotrophy.</title>
        <authorList>
            <person name="Kawasaki S."/>
            <person name="Ozawa K."/>
            <person name="Mori T."/>
            <person name="Yamamoto A."/>
            <person name="Ito M."/>
            <person name="Ohkuma M."/>
            <person name="Sakamoto M."/>
            <person name="Matsutani M."/>
        </authorList>
    </citation>
    <scope>NUCLEOTIDE SEQUENCE [LARGE SCALE GENOMIC DNA]</scope>
    <source>
        <strain evidence="2 3">Kim37-2</strain>
    </source>
</reference>
<evidence type="ECO:0000313" key="3">
    <source>
        <dbReference type="Proteomes" id="UP001321766"/>
    </source>
</evidence>
<proteinExistence type="predicted"/>
<feature type="transmembrane region" description="Helical" evidence="1">
    <location>
        <begin position="112"/>
        <end position="130"/>
    </location>
</feature>
<protein>
    <recommendedName>
        <fullName evidence="4">ABC transporter permease</fullName>
    </recommendedName>
</protein>
<keyword evidence="1" id="KW-0472">Membrane</keyword>
<feature type="transmembrane region" description="Helical" evidence="1">
    <location>
        <begin position="210"/>
        <end position="227"/>
    </location>
</feature>
<feature type="transmembrane region" description="Helical" evidence="1">
    <location>
        <begin position="180"/>
        <end position="203"/>
    </location>
</feature>
<keyword evidence="1" id="KW-0812">Transmembrane</keyword>
<evidence type="ECO:0000256" key="1">
    <source>
        <dbReference type="SAM" id="Phobius"/>
    </source>
</evidence>
<organism evidence="2 3">
    <name type="scientific">Bombiscardovia nodaiensis</name>
    <dbReference type="NCBI Taxonomy" id="2932181"/>
    <lineage>
        <taxon>Bacteria</taxon>
        <taxon>Bacillati</taxon>
        <taxon>Actinomycetota</taxon>
        <taxon>Actinomycetes</taxon>
        <taxon>Bifidobacteriales</taxon>
        <taxon>Bifidobacteriaceae</taxon>
        <taxon>Bombiscardovia</taxon>
    </lineage>
</organism>